<evidence type="ECO:0000313" key="2">
    <source>
        <dbReference type="Proteomes" id="UP001500367"/>
    </source>
</evidence>
<protein>
    <recommendedName>
        <fullName evidence="3">Lipocalin-like domain-containing protein</fullName>
    </recommendedName>
</protein>
<dbReference type="PROSITE" id="PS51257">
    <property type="entry name" value="PROKAR_LIPOPROTEIN"/>
    <property type="match status" value="1"/>
</dbReference>
<dbReference type="RefSeq" id="WP_344815459.1">
    <property type="nucleotide sequence ID" value="NZ_BAABCT010000002.1"/>
</dbReference>
<reference evidence="2" key="1">
    <citation type="journal article" date="2019" name="Int. J. Syst. Evol. Microbiol.">
        <title>The Global Catalogue of Microorganisms (GCM) 10K type strain sequencing project: providing services to taxonomists for standard genome sequencing and annotation.</title>
        <authorList>
            <consortium name="The Broad Institute Genomics Platform"/>
            <consortium name="The Broad Institute Genome Sequencing Center for Infectious Disease"/>
            <person name="Wu L."/>
            <person name="Ma J."/>
        </authorList>
    </citation>
    <scope>NUCLEOTIDE SEQUENCE [LARGE SCALE GENOMIC DNA]</scope>
    <source>
        <strain evidence="2">JCM 17069</strain>
    </source>
</reference>
<evidence type="ECO:0000313" key="1">
    <source>
        <dbReference type="EMBL" id="GAA4065278.1"/>
    </source>
</evidence>
<proteinExistence type="predicted"/>
<organism evidence="1 2">
    <name type="scientific">Flavobacterium cheonanense</name>
    <dbReference type="NCBI Taxonomy" id="706183"/>
    <lineage>
        <taxon>Bacteria</taxon>
        <taxon>Pseudomonadati</taxon>
        <taxon>Bacteroidota</taxon>
        <taxon>Flavobacteriia</taxon>
        <taxon>Flavobacteriales</taxon>
        <taxon>Flavobacteriaceae</taxon>
        <taxon>Flavobacterium</taxon>
    </lineage>
</organism>
<sequence>MKQLSFLLIIILLISCKSTEKTNGYGEQDTTCRKYENNITFVHNRFNPILKVVGKWRELSMNSEFYVNSKNKIAISNEKNEVLHLIVAKHHSCKLCKEGNKDMLHKHDPFLSSLKRKIAFWKNYEKYSIELLETNDENYAIYLLSNENEKRTVLFGLKNETFYDFILLNSKLEKQSQAKLLMDSYILN</sequence>
<evidence type="ECO:0008006" key="3">
    <source>
        <dbReference type="Google" id="ProtNLM"/>
    </source>
</evidence>
<gene>
    <name evidence="1" type="ORF">GCM10022389_07520</name>
</gene>
<accession>A0ABP7VDV8</accession>
<name>A0ABP7VDV8_9FLAO</name>
<comment type="caution">
    <text evidence="1">The sequence shown here is derived from an EMBL/GenBank/DDBJ whole genome shotgun (WGS) entry which is preliminary data.</text>
</comment>
<dbReference type="EMBL" id="BAABCT010000002">
    <property type="protein sequence ID" value="GAA4065278.1"/>
    <property type="molecule type" value="Genomic_DNA"/>
</dbReference>
<dbReference type="Proteomes" id="UP001500367">
    <property type="component" value="Unassembled WGS sequence"/>
</dbReference>
<keyword evidence="2" id="KW-1185">Reference proteome</keyword>